<dbReference type="InterPro" id="IPR002636">
    <property type="entry name" value="DUF29"/>
</dbReference>
<organism evidence="1 2">
    <name type="scientific">Limnofasciculus baicalensis BBK-W-15</name>
    <dbReference type="NCBI Taxonomy" id="2699891"/>
    <lineage>
        <taxon>Bacteria</taxon>
        <taxon>Bacillati</taxon>
        <taxon>Cyanobacteriota</taxon>
        <taxon>Cyanophyceae</taxon>
        <taxon>Coleofasciculales</taxon>
        <taxon>Coleofasciculaceae</taxon>
        <taxon>Limnofasciculus</taxon>
        <taxon>Limnofasciculus baicalensis</taxon>
    </lineage>
</organism>
<comment type="caution">
    <text evidence="1">The sequence shown here is derived from an EMBL/GenBank/DDBJ whole genome shotgun (WGS) entry which is preliminary data.</text>
</comment>
<reference evidence="1" key="1">
    <citation type="submission" date="2022-06" db="EMBL/GenBank/DDBJ databases">
        <title>New cyanobacteria of genus Symplocastrum in benthos of Lake Baikal.</title>
        <authorList>
            <person name="Sorokovikova E."/>
            <person name="Tikhonova I."/>
            <person name="Krasnopeev A."/>
            <person name="Evseev P."/>
            <person name="Gladkikh A."/>
            <person name="Belykh O."/>
        </authorList>
    </citation>
    <scope>NUCLEOTIDE SEQUENCE</scope>
    <source>
        <strain evidence="1">BBK-W-15</strain>
    </source>
</reference>
<keyword evidence="2" id="KW-1185">Reference proteome</keyword>
<name>A0AAE3GMQ4_9CYAN</name>
<gene>
    <name evidence="1" type="ORF">NJ959_03055</name>
</gene>
<evidence type="ECO:0000313" key="1">
    <source>
        <dbReference type="EMBL" id="MCP2727451.1"/>
    </source>
</evidence>
<sequence length="152" mass="18214">MAQSATQTSLYESDFLLWLEDTVACLKTRDVKNLDWENLIDEIEALGRSERHELESRLDVLLEHLLKRCYVNSLYDNRGWENTIAEQRRRLGRSIDDSPSLQGYFLKVFDDCYQYSLEKVRKDYPNVEFPNFWHFNRDVDAILTEIFWQNSH</sequence>
<proteinExistence type="predicted"/>
<dbReference type="AlphaFoldDB" id="A0AAE3GMQ4"/>
<dbReference type="PANTHER" id="PTHR34235:SF4">
    <property type="entry name" value="SLR0291 PROTEIN"/>
    <property type="match status" value="1"/>
</dbReference>
<dbReference type="Proteomes" id="UP001204953">
    <property type="component" value="Unassembled WGS sequence"/>
</dbReference>
<accession>A0AAE3GMQ4</accession>
<dbReference type="RefSeq" id="WP_254010266.1">
    <property type="nucleotide sequence ID" value="NZ_JAMZMM010000015.1"/>
</dbReference>
<dbReference type="PANTHER" id="PTHR34235">
    <property type="entry name" value="SLR1203 PROTEIN-RELATED"/>
    <property type="match status" value="1"/>
</dbReference>
<dbReference type="Gene3D" id="1.20.1220.20">
    <property type="entry name" value="Uncharcterised protein PF01724"/>
    <property type="match status" value="1"/>
</dbReference>
<dbReference type="EMBL" id="JAMZMM010000015">
    <property type="protein sequence ID" value="MCP2727451.1"/>
    <property type="molecule type" value="Genomic_DNA"/>
</dbReference>
<evidence type="ECO:0000313" key="2">
    <source>
        <dbReference type="Proteomes" id="UP001204953"/>
    </source>
</evidence>
<dbReference type="Pfam" id="PF01724">
    <property type="entry name" value="DUF29"/>
    <property type="match status" value="1"/>
</dbReference>
<protein>
    <submittedName>
        <fullName evidence="1">DUF29 domain-containing protein</fullName>
    </submittedName>
</protein>